<keyword evidence="1" id="KW-1133">Transmembrane helix</keyword>
<sequence length="340" mass="39744">MFRGIHVWERDTRIQIWGRDTRIQVWDGGRRNTSKYDETLSFLYGLFLKAIDKDWWIHGVKAFGDREILETWYNLTKSNRNCIRNSLWAILKNKTEEKITSEVALHFTMSSCPNSSAEIQQLYNLCQEKSKNFVSKIDDTFKKLPVSIQEVIKKLETILKDNSIERNEEKVRAAFLPILKSLLEIPDEDLQKLADLYPDLAPIVIGDLKQPVRKIIQKLIEYCTTGNDKVFEEDEDFKQSMKKLNPYAKENFEKLLQAIENAPEQDLPEFVVKGIEEDVDEIMDSIFMPVYILLIVISIFILLCMLCCISICICVLCKVFKCRRSSDDQRSFDLEQTKFL</sequence>
<keyword evidence="1" id="KW-0472">Membrane</keyword>
<evidence type="ECO:0000256" key="1">
    <source>
        <dbReference type="SAM" id="Phobius"/>
    </source>
</evidence>
<reference evidence="3" key="1">
    <citation type="submission" date="2022-11" db="UniProtKB">
        <authorList>
            <consortium name="WormBaseParasite"/>
        </authorList>
    </citation>
    <scope>IDENTIFICATION</scope>
</reference>
<protein>
    <submittedName>
        <fullName evidence="3">Uncharacterized protein</fullName>
    </submittedName>
</protein>
<proteinExistence type="predicted"/>
<accession>A0A914E3A3</accession>
<dbReference type="InterPro" id="IPR016024">
    <property type="entry name" value="ARM-type_fold"/>
</dbReference>
<feature type="transmembrane region" description="Helical" evidence="1">
    <location>
        <begin position="290"/>
        <end position="316"/>
    </location>
</feature>
<name>A0A914E3A3_9BILA</name>
<organism evidence="2 3">
    <name type="scientific">Acrobeloides nanus</name>
    <dbReference type="NCBI Taxonomy" id="290746"/>
    <lineage>
        <taxon>Eukaryota</taxon>
        <taxon>Metazoa</taxon>
        <taxon>Ecdysozoa</taxon>
        <taxon>Nematoda</taxon>
        <taxon>Chromadorea</taxon>
        <taxon>Rhabditida</taxon>
        <taxon>Tylenchina</taxon>
        <taxon>Cephalobomorpha</taxon>
        <taxon>Cephaloboidea</taxon>
        <taxon>Cephalobidae</taxon>
        <taxon>Acrobeloides</taxon>
    </lineage>
</organism>
<evidence type="ECO:0000313" key="2">
    <source>
        <dbReference type="Proteomes" id="UP000887540"/>
    </source>
</evidence>
<dbReference type="AlphaFoldDB" id="A0A914E3A3"/>
<dbReference type="WBParaSite" id="ACRNAN_scaffold5269.g10053.t1">
    <property type="protein sequence ID" value="ACRNAN_scaffold5269.g10053.t1"/>
    <property type="gene ID" value="ACRNAN_scaffold5269.g10053"/>
</dbReference>
<evidence type="ECO:0000313" key="3">
    <source>
        <dbReference type="WBParaSite" id="ACRNAN_scaffold5269.g10053.t1"/>
    </source>
</evidence>
<keyword evidence="1" id="KW-0812">Transmembrane</keyword>
<keyword evidence="2" id="KW-1185">Reference proteome</keyword>
<dbReference type="SUPFAM" id="SSF48371">
    <property type="entry name" value="ARM repeat"/>
    <property type="match status" value="1"/>
</dbReference>
<dbReference type="Proteomes" id="UP000887540">
    <property type="component" value="Unplaced"/>
</dbReference>